<proteinExistence type="predicted"/>
<keyword evidence="2" id="KW-1185">Reference proteome</keyword>
<reference evidence="1" key="1">
    <citation type="submission" date="2021-03" db="EMBL/GenBank/DDBJ databases">
        <authorList>
            <person name="Tagirdzhanova G."/>
        </authorList>
    </citation>
    <scope>NUCLEOTIDE SEQUENCE</scope>
</reference>
<evidence type="ECO:0000313" key="1">
    <source>
        <dbReference type="EMBL" id="CAF9940899.1"/>
    </source>
</evidence>
<organism evidence="1 2">
    <name type="scientific">Imshaugia aleurites</name>
    <dbReference type="NCBI Taxonomy" id="172621"/>
    <lineage>
        <taxon>Eukaryota</taxon>
        <taxon>Fungi</taxon>
        <taxon>Dikarya</taxon>
        <taxon>Ascomycota</taxon>
        <taxon>Pezizomycotina</taxon>
        <taxon>Lecanoromycetes</taxon>
        <taxon>OSLEUM clade</taxon>
        <taxon>Lecanoromycetidae</taxon>
        <taxon>Lecanorales</taxon>
        <taxon>Lecanorineae</taxon>
        <taxon>Parmeliaceae</taxon>
        <taxon>Imshaugia</taxon>
    </lineage>
</organism>
<dbReference type="OrthoDB" id="5399494at2759"/>
<sequence length="132" mass="14887">MPSDEEILDTMDLELAESESFGADYKHPLKPPIAPSATFELRRVPYGAIRDAAFADLVGVDDGFMCSLLKYRYKKAPAIQDMQFKDISRLIWHCQTSKDWRAAAPWPKTPSEQIDMIGRIILDLGHAVTLGY</sequence>
<comment type="caution">
    <text evidence="1">The sequence shown here is derived from an EMBL/GenBank/DDBJ whole genome shotgun (WGS) entry which is preliminary data.</text>
</comment>
<dbReference type="Proteomes" id="UP000664534">
    <property type="component" value="Unassembled WGS sequence"/>
</dbReference>
<evidence type="ECO:0000313" key="2">
    <source>
        <dbReference type="Proteomes" id="UP000664534"/>
    </source>
</evidence>
<dbReference type="EMBL" id="CAJPDT010000138">
    <property type="protein sequence ID" value="CAF9940899.1"/>
    <property type="molecule type" value="Genomic_DNA"/>
</dbReference>
<dbReference type="AlphaFoldDB" id="A0A8H3J568"/>
<gene>
    <name evidence="1" type="ORF">IMSHALPRED_002214</name>
</gene>
<name>A0A8H3J568_9LECA</name>
<accession>A0A8H3J568</accession>
<protein>
    <submittedName>
        <fullName evidence="1">Uncharacterized protein</fullName>
    </submittedName>
</protein>